<reference evidence="1" key="1">
    <citation type="submission" date="2020-02" db="EMBL/GenBank/DDBJ databases">
        <authorList>
            <person name="Palmer J.M."/>
        </authorList>
    </citation>
    <scope>NUCLEOTIDE SEQUENCE</scope>
    <source>
        <strain evidence="1">EPUS1.4</strain>
        <tissue evidence="1">Thallus</tissue>
    </source>
</reference>
<sequence>MDLLCLLTQLETHFGPNIPPSRSNPSTSLPEWIKKKTVLNALMKLESIVTLFAFSILCRPYTMAFK</sequence>
<dbReference type="Proteomes" id="UP000606974">
    <property type="component" value="Unassembled WGS sequence"/>
</dbReference>
<organism evidence="1 2">
    <name type="scientific">Endocarpon pusillum</name>
    <dbReference type="NCBI Taxonomy" id="364733"/>
    <lineage>
        <taxon>Eukaryota</taxon>
        <taxon>Fungi</taxon>
        <taxon>Dikarya</taxon>
        <taxon>Ascomycota</taxon>
        <taxon>Pezizomycotina</taxon>
        <taxon>Eurotiomycetes</taxon>
        <taxon>Chaetothyriomycetidae</taxon>
        <taxon>Verrucariales</taxon>
        <taxon>Verrucariaceae</taxon>
        <taxon>Endocarpon</taxon>
    </lineage>
</organism>
<evidence type="ECO:0000313" key="1">
    <source>
        <dbReference type="EMBL" id="KAF7506876.1"/>
    </source>
</evidence>
<evidence type="ECO:0000313" key="2">
    <source>
        <dbReference type="Proteomes" id="UP000606974"/>
    </source>
</evidence>
<protein>
    <submittedName>
        <fullName evidence="1">Uncharacterized protein</fullName>
    </submittedName>
</protein>
<comment type="caution">
    <text evidence="1">The sequence shown here is derived from an EMBL/GenBank/DDBJ whole genome shotgun (WGS) entry which is preliminary data.</text>
</comment>
<gene>
    <name evidence="1" type="ORF">GJ744_011117</name>
</gene>
<proteinExistence type="predicted"/>
<accession>A0A8H7E4Y7</accession>
<dbReference type="EMBL" id="JAACFV010000078">
    <property type="protein sequence ID" value="KAF7506876.1"/>
    <property type="molecule type" value="Genomic_DNA"/>
</dbReference>
<dbReference type="AlphaFoldDB" id="A0A8H7E4Y7"/>
<name>A0A8H7E4Y7_9EURO</name>
<keyword evidence="2" id="KW-1185">Reference proteome</keyword>